<feature type="signal peptide" evidence="2">
    <location>
        <begin position="1"/>
        <end position="28"/>
    </location>
</feature>
<evidence type="ECO:0000313" key="3">
    <source>
        <dbReference type="EMBL" id="ARS01376.1"/>
    </source>
</evidence>
<accession>A0A1X9WEE4</accession>
<dbReference type="EMBL" id="KY659275">
    <property type="protein sequence ID" value="ARS01376.1"/>
    <property type="molecule type" value="mRNA"/>
</dbReference>
<feature type="chain" id="PRO_5012123697" evidence="2">
    <location>
        <begin position="29"/>
        <end position="146"/>
    </location>
</feature>
<organism evidence="3">
    <name type="scientific">Deroceras reticulatum</name>
    <name type="common">Gray garden slug</name>
    <dbReference type="NCBI Taxonomy" id="145610"/>
    <lineage>
        <taxon>Eukaryota</taxon>
        <taxon>Metazoa</taxon>
        <taxon>Spiralia</taxon>
        <taxon>Lophotrochozoa</taxon>
        <taxon>Mollusca</taxon>
        <taxon>Gastropoda</taxon>
        <taxon>Heterobranchia</taxon>
        <taxon>Euthyneura</taxon>
        <taxon>Panpulmonata</taxon>
        <taxon>Eupulmonata</taxon>
        <taxon>Stylommatophora</taxon>
        <taxon>Helicina</taxon>
        <taxon>Limacoidea</taxon>
        <taxon>Agriolimacidae</taxon>
        <taxon>Deroceras</taxon>
    </lineage>
</organism>
<evidence type="ECO:0000256" key="1">
    <source>
        <dbReference type="SAM" id="MobiDB-lite"/>
    </source>
</evidence>
<reference evidence="3" key="1">
    <citation type="journal article" date="2017" name="Peptides">
        <title>Neuropeptides predicted from the transcriptome analysis of the gray garden slug Deroceras reticulatum.</title>
        <authorList>
            <person name="Ahn S.J."/>
            <person name="Martin R."/>
            <person name="Rao S."/>
            <person name="Choi M.Y."/>
        </authorList>
    </citation>
    <scope>NUCLEOTIDE SEQUENCE</scope>
</reference>
<evidence type="ECO:0000256" key="2">
    <source>
        <dbReference type="SAM" id="SignalP"/>
    </source>
</evidence>
<keyword evidence="2" id="KW-0732">Signal</keyword>
<dbReference type="AlphaFoldDB" id="A0A1X9WEE4"/>
<protein>
    <submittedName>
        <fullName evidence="3">Ggng 1</fullName>
    </submittedName>
</protein>
<name>A0A1X9WEE4_DERRE</name>
<sequence>MVMELTLGASLSLVSCLYLLAFTSPTSAKCHGKWAIHACFGGNGKRSDPSLSLKTNIEPSLLHRVLISDAQKLQQLLQDQKEDSGPQDDLILVPTHNEDEGYQGVDDDSYRGQVSRQSAPEVRGLRRYLHELELRHQHREREGDLI</sequence>
<proteinExistence type="evidence at transcript level"/>
<feature type="region of interest" description="Disordered" evidence="1">
    <location>
        <begin position="77"/>
        <end position="118"/>
    </location>
</feature>
<reference evidence="3" key="2">
    <citation type="submission" date="2017-02" db="EMBL/GenBank/DDBJ databases">
        <authorList>
            <person name="Peterson S.W."/>
        </authorList>
    </citation>
    <scope>NUCLEOTIDE SEQUENCE</scope>
</reference>